<organism evidence="1">
    <name type="scientific">Rhizophora mucronata</name>
    <name type="common">Asiatic mangrove</name>
    <dbReference type="NCBI Taxonomy" id="61149"/>
    <lineage>
        <taxon>Eukaryota</taxon>
        <taxon>Viridiplantae</taxon>
        <taxon>Streptophyta</taxon>
        <taxon>Embryophyta</taxon>
        <taxon>Tracheophyta</taxon>
        <taxon>Spermatophyta</taxon>
        <taxon>Magnoliopsida</taxon>
        <taxon>eudicotyledons</taxon>
        <taxon>Gunneridae</taxon>
        <taxon>Pentapetalae</taxon>
        <taxon>rosids</taxon>
        <taxon>fabids</taxon>
        <taxon>Malpighiales</taxon>
        <taxon>Rhizophoraceae</taxon>
        <taxon>Rhizophora</taxon>
    </lineage>
</organism>
<protein>
    <submittedName>
        <fullName evidence="1">UDP-glycosyltransferase TURAN isoform X2</fullName>
    </submittedName>
</protein>
<evidence type="ECO:0000313" key="1">
    <source>
        <dbReference type="EMBL" id="MBX23687.1"/>
    </source>
</evidence>
<accession>A0A2P2M0D1</accession>
<dbReference type="EMBL" id="GGEC01043203">
    <property type="protein sequence ID" value="MBX23687.1"/>
    <property type="molecule type" value="Transcribed_RNA"/>
</dbReference>
<keyword evidence="1" id="KW-0808">Transferase</keyword>
<name>A0A2P2M0D1_RHIMU</name>
<dbReference type="AlphaFoldDB" id="A0A2P2M0D1"/>
<proteinExistence type="predicted"/>
<dbReference type="GO" id="GO:0016740">
    <property type="term" value="F:transferase activity"/>
    <property type="evidence" value="ECO:0007669"/>
    <property type="project" value="UniProtKB-KW"/>
</dbReference>
<sequence length="50" mass="5918">MDLLLRRRLKELLNQYNCSTKKKRKFPVQIAIHVLSKSQLLNDASSYMPK</sequence>
<reference evidence="1" key="1">
    <citation type="submission" date="2018-02" db="EMBL/GenBank/DDBJ databases">
        <title>Rhizophora mucronata_Transcriptome.</title>
        <authorList>
            <person name="Meera S.P."/>
            <person name="Sreeshan A."/>
            <person name="Augustine A."/>
        </authorList>
    </citation>
    <scope>NUCLEOTIDE SEQUENCE</scope>
    <source>
        <tissue evidence="1">Leaf</tissue>
    </source>
</reference>